<proteinExistence type="predicted"/>
<organism evidence="1 2">
    <name type="scientific">Dibothriocephalus latus</name>
    <name type="common">Fish tapeworm</name>
    <name type="synonym">Diphyllobothrium latum</name>
    <dbReference type="NCBI Taxonomy" id="60516"/>
    <lineage>
        <taxon>Eukaryota</taxon>
        <taxon>Metazoa</taxon>
        <taxon>Spiralia</taxon>
        <taxon>Lophotrochozoa</taxon>
        <taxon>Platyhelminthes</taxon>
        <taxon>Cestoda</taxon>
        <taxon>Eucestoda</taxon>
        <taxon>Diphyllobothriidea</taxon>
        <taxon>Diphyllobothriidae</taxon>
        <taxon>Dibothriocephalus</taxon>
    </lineage>
</organism>
<feature type="non-terminal residue" evidence="1">
    <location>
        <position position="42"/>
    </location>
</feature>
<reference evidence="1 2" key="1">
    <citation type="submission" date="2018-11" db="EMBL/GenBank/DDBJ databases">
        <authorList>
            <consortium name="Pathogen Informatics"/>
        </authorList>
    </citation>
    <scope>NUCLEOTIDE SEQUENCE [LARGE SCALE GENOMIC DNA]</scope>
</reference>
<evidence type="ECO:0000313" key="1">
    <source>
        <dbReference type="EMBL" id="VDN15799.1"/>
    </source>
</evidence>
<dbReference type="AlphaFoldDB" id="A0A3P7P604"/>
<accession>A0A3P7P604</accession>
<evidence type="ECO:0000313" key="2">
    <source>
        <dbReference type="Proteomes" id="UP000281553"/>
    </source>
</evidence>
<sequence>MKMFFAVGRKRIRLGTCLLQCSDSTFSSTYRRPFATMLSMYD</sequence>
<dbReference type="Proteomes" id="UP000281553">
    <property type="component" value="Unassembled WGS sequence"/>
</dbReference>
<protein>
    <submittedName>
        <fullName evidence="1">Uncharacterized protein</fullName>
    </submittedName>
</protein>
<keyword evidence="2" id="KW-1185">Reference proteome</keyword>
<dbReference type="EMBL" id="UYRU01063673">
    <property type="protein sequence ID" value="VDN15799.1"/>
    <property type="molecule type" value="Genomic_DNA"/>
</dbReference>
<name>A0A3P7P604_DIBLA</name>
<gene>
    <name evidence="1" type="ORF">DILT_LOCUS11630</name>
</gene>